<dbReference type="Pfam" id="PF01885">
    <property type="entry name" value="PTS_2-RNA"/>
    <property type="match status" value="2"/>
</dbReference>
<keyword evidence="4" id="KW-0808">Transferase</keyword>
<dbReference type="PANTHER" id="PTHR12684:SF2">
    <property type="entry name" value="TRNA 2'-PHOSPHOTRANSFERASE 1"/>
    <property type="match status" value="1"/>
</dbReference>
<dbReference type="Gene3D" id="3.20.170.30">
    <property type="match status" value="1"/>
</dbReference>
<evidence type="ECO:0000256" key="6">
    <source>
        <dbReference type="ARBA" id="ARBA00047949"/>
    </source>
</evidence>
<name>A0AAD4LQD3_9AGAM</name>
<feature type="region of interest" description="Disordered" evidence="7">
    <location>
        <begin position="1"/>
        <end position="29"/>
    </location>
</feature>
<dbReference type="GO" id="GO:0006388">
    <property type="term" value="P:tRNA splicing, via endonucleolytic cleavage and ligation"/>
    <property type="evidence" value="ECO:0007669"/>
    <property type="project" value="TreeGrafter"/>
</dbReference>
<evidence type="ECO:0000313" key="8">
    <source>
        <dbReference type="EMBL" id="KAH9000209.1"/>
    </source>
</evidence>
<comment type="similarity">
    <text evidence="2">Belongs to the KptA/TPT1 family.</text>
</comment>
<sequence>MSNPPKQKQKAPPSGSRGKPLRGFPKDSPEVRLSKTLSWVLRHGAKSEGLFMRSDGYVRVSDLLALPRLSSPVQLDLATLQRLVENDSKSRYMLHEGPDEAAPTAAAQGLSRMGRNHIHLAQGIPGDGVISGMRNSAQVLIYVDVQKALDAGITFSLSENGVVLTEGDERGFLSPEYFLRVEDRQSGPIPGWPLSSTRKPSEATDIVS</sequence>
<dbReference type="InterPro" id="IPR002745">
    <property type="entry name" value="Ptrans_KptA/Tpt1"/>
</dbReference>
<evidence type="ECO:0000256" key="7">
    <source>
        <dbReference type="SAM" id="MobiDB-lite"/>
    </source>
</evidence>
<reference evidence="8" key="1">
    <citation type="submission" date="2022-01" db="EMBL/GenBank/DDBJ databases">
        <title>Comparative genomics reveals a dynamic genome evolution in the ectomycorrhizal milk-cap (Lactarius) mushrooms.</title>
        <authorList>
            <consortium name="DOE Joint Genome Institute"/>
            <person name="Lebreton A."/>
            <person name="Tang N."/>
            <person name="Kuo A."/>
            <person name="LaButti K."/>
            <person name="Drula E."/>
            <person name="Barry K."/>
            <person name="Clum A."/>
            <person name="Lipzen A."/>
            <person name="Mousain D."/>
            <person name="Ng V."/>
            <person name="Wang R."/>
            <person name="Wang X."/>
            <person name="Dai Y."/>
            <person name="Henrissat B."/>
            <person name="Grigoriev I.V."/>
            <person name="Guerin-Laguette A."/>
            <person name="Yu F."/>
            <person name="Martin F.M."/>
        </authorList>
    </citation>
    <scope>NUCLEOTIDE SEQUENCE</scope>
    <source>
        <strain evidence="8">QP</strain>
    </source>
</reference>
<evidence type="ECO:0000313" key="9">
    <source>
        <dbReference type="Proteomes" id="UP001201163"/>
    </source>
</evidence>
<dbReference type="EC" id="2.7.1.160" evidence="3"/>
<dbReference type="Gene3D" id="1.10.10.970">
    <property type="entry name" value="RNA 2'-phosphotransferase, Tpt1/KptA family, N-terminal domain"/>
    <property type="match status" value="1"/>
</dbReference>
<dbReference type="InterPro" id="IPR042080">
    <property type="entry name" value="RNA_2'-PTrans_N"/>
</dbReference>
<dbReference type="EMBL" id="JAKELL010000002">
    <property type="protein sequence ID" value="KAH9000209.1"/>
    <property type="molecule type" value="Genomic_DNA"/>
</dbReference>
<accession>A0AAD4LQD3</accession>
<dbReference type="Proteomes" id="UP001201163">
    <property type="component" value="Unassembled WGS sequence"/>
</dbReference>
<dbReference type="AlphaFoldDB" id="A0AAD4LQD3"/>
<dbReference type="PANTHER" id="PTHR12684">
    <property type="entry name" value="PUTATIVE PHOSPHOTRANSFERASE"/>
    <property type="match status" value="1"/>
</dbReference>
<organism evidence="8 9">
    <name type="scientific">Lactarius akahatsu</name>
    <dbReference type="NCBI Taxonomy" id="416441"/>
    <lineage>
        <taxon>Eukaryota</taxon>
        <taxon>Fungi</taxon>
        <taxon>Dikarya</taxon>
        <taxon>Basidiomycota</taxon>
        <taxon>Agaricomycotina</taxon>
        <taxon>Agaricomycetes</taxon>
        <taxon>Russulales</taxon>
        <taxon>Russulaceae</taxon>
        <taxon>Lactarius</taxon>
    </lineage>
</organism>
<evidence type="ECO:0000256" key="3">
    <source>
        <dbReference type="ARBA" id="ARBA00012007"/>
    </source>
</evidence>
<dbReference type="GO" id="GO:0000215">
    <property type="term" value="F:tRNA 2'-phosphotransferase activity"/>
    <property type="evidence" value="ECO:0007669"/>
    <property type="project" value="UniProtKB-EC"/>
</dbReference>
<dbReference type="InterPro" id="IPR042081">
    <property type="entry name" value="RNA_2'-PTrans_C"/>
</dbReference>
<evidence type="ECO:0000256" key="5">
    <source>
        <dbReference type="ARBA" id="ARBA00023027"/>
    </source>
</evidence>
<comment type="caution">
    <text evidence="8">The sequence shown here is derived from an EMBL/GenBank/DDBJ whole genome shotgun (WGS) entry which is preliminary data.</text>
</comment>
<feature type="region of interest" description="Disordered" evidence="7">
    <location>
        <begin position="189"/>
        <end position="208"/>
    </location>
</feature>
<gene>
    <name evidence="8" type="ORF">EDB92DRAFT_1932276</name>
</gene>
<comment type="catalytic activity">
    <reaction evidence="6">
        <text>2'-phospho-[ligated tRNA] + NAD(+) = mature tRNA + ADP-alpha-D-ribose 1'',2''-cyclic phosphate + nicotinamide</text>
        <dbReference type="Rhea" id="RHEA:23324"/>
        <dbReference type="Rhea" id="RHEA-COMP:11106"/>
        <dbReference type="Rhea" id="RHEA-COMP:11107"/>
        <dbReference type="ChEBI" id="CHEBI:17154"/>
        <dbReference type="ChEBI" id="CHEBI:57540"/>
        <dbReference type="ChEBI" id="CHEBI:76596"/>
        <dbReference type="ChEBI" id="CHEBI:82883"/>
        <dbReference type="ChEBI" id="CHEBI:85027"/>
        <dbReference type="EC" id="2.7.1.160"/>
    </reaction>
</comment>
<evidence type="ECO:0000256" key="4">
    <source>
        <dbReference type="ARBA" id="ARBA00022679"/>
    </source>
</evidence>
<dbReference type="SUPFAM" id="SSF56399">
    <property type="entry name" value="ADP-ribosylation"/>
    <property type="match status" value="1"/>
</dbReference>
<evidence type="ECO:0000256" key="2">
    <source>
        <dbReference type="ARBA" id="ARBA00009836"/>
    </source>
</evidence>
<proteinExistence type="inferred from homology"/>
<protein>
    <recommendedName>
        <fullName evidence="3">2'-phosphotransferase</fullName>
        <ecNumber evidence="3">2.7.1.160</ecNumber>
    </recommendedName>
</protein>
<keyword evidence="5" id="KW-0520">NAD</keyword>
<keyword evidence="9" id="KW-1185">Reference proteome</keyword>
<evidence type="ECO:0000256" key="1">
    <source>
        <dbReference type="ARBA" id="ARBA00003343"/>
    </source>
</evidence>
<comment type="function">
    <text evidence="1">Catalyzes the last step of tRNA splicing, the transfer of the splice junction 2'-phosphate from ligated tRNA to NAD to produce ADP-ribose 1''-2'' cyclic phosphate.</text>
</comment>